<dbReference type="Pfam" id="PF00098">
    <property type="entry name" value="zf-CCHC"/>
    <property type="match status" value="1"/>
</dbReference>
<evidence type="ECO:0000256" key="2">
    <source>
        <dbReference type="SAM" id="MobiDB-lite"/>
    </source>
</evidence>
<dbReference type="SMART" id="SM00312">
    <property type="entry name" value="PX"/>
    <property type="match status" value="1"/>
</dbReference>
<evidence type="ECO:0000313" key="4">
    <source>
        <dbReference type="EMBL" id="KAK3757979.1"/>
    </source>
</evidence>
<feature type="compositionally biased region" description="Low complexity" evidence="2">
    <location>
        <begin position="949"/>
        <end position="970"/>
    </location>
</feature>
<feature type="region of interest" description="Disordered" evidence="2">
    <location>
        <begin position="1054"/>
        <end position="1117"/>
    </location>
</feature>
<feature type="domain" description="CCHC-type" evidence="3">
    <location>
        <begin position="1281"/>
        <end position="1296"/>
    </location>
</feature>
<feature type="compositionally biased region" description="Polar residues" evidence="2">
    <location>
        <begin position="393"/>
        <end position="410"/>
    </location>
</feature>
<proteinExistence type="predicted"/>
<dbReference type="GO" id="GO:0035091">
    <property type="term" value="F:phosphatidylinositol binding"/>
    <property type="evidence" value="ECO:0007669"/>
    <property type="project" value="InterPro"/>
</dbReference>
<dbReference type="Pfam" id="PF26034">
    <property type="entry name" value="PHAT_SMAUG"/>
    <property type="match status" value="1"/>
</dbReference>
<keyword evidence="1" id="KW-0863">Zinc-finger</keyword>
<dbReference type="SUPFAM" id="SSF57756">
    <property type="entry name" value="Retrovirus zinc finger-like domains"/>
    <property type="match status" value="1"/>
</dbReference>
<feature type="region of interest" description="Disordered" evidence="2">
    <location>
        <begin position="1163"/>
        <end position="1204"/>
    </location>
</feature>
<dbReference type="PROSITE" id="PS50158">
    <property type="entry name" value="ZF_CCHC"/>
    <property type="match status" value="1"/>
</dbReference>
<evidence type="ECO:0000313" key="5">
    <source>
        <dbReference type="Proteomes" id="UP001283361"/>
    </source>
</evidence>
<comment type="caution">
    <text evidence="4">The sequence shown here is derived from an EMBL/GenBank/DDBJ whole genome shotgun (WGS) entry which is preliminary data.</text>
</comment>
<dbReference type="GO" id="GO:0003676">
    <property type="term" value="F:nucleic acid binding"/>
    <property type="evidence" value="ECO:0007669"/>
    <property type="project" value="InterPro"/>
</dbReference>
<feature type="compositionally biased region" description="Polar residues" evidence="2">
    <location>
        <begin position="1072"/>
        <end position="1095"/>
    </location>
</feature>
<accession>A0AAE1D5D8</accession>
<protein>
    <recommendedName>
        <fullName evidence="3">CCHC-type domain-containing protein</fullName>
    </recommendedName>
</protein>
<dbReference type="EMBL" id="JAWDGP010005302">
    <property type="protein sequence ID" value="KAK3757979.1"/>
    <property type="molecule type" value="Genomic_DNA"/>
</dbReference>
<sequence>MVKKDDLFDWFKNLQPRKRLDYMCTLLHMCLPLELRFIGSVLEDLARKDFHHLRDAEIKANQRNDLSNNPTNNIDDPHLRNKISIALALMNSTNSSCADIIFGILENQVDALLQLLRYKDVADQISLILTMAVYHPAFKFYQRNRLGEILQLVVDKMKEQYGDEDKTSFHIKQPLTQEQHGSMSSCATDVSGKVTLKAIEIVKAREDQSSKRSGLKSQREDSLGRRGNLEFEFHTTWSNGEVTQIFMKYKQFQELHHKVLNKFPEEKEKKQRTIPHFPGYSLRSEPLQAQIDSLNSYLSQLTKTPPHILECDILHTALRNGPVIRCLPPQQASLPPAMKNSSTLSPQSGFQTVCTQASPLYEDYHPNAMSSNRGSTCDNLAILTNSMCLSDPSHLSSSTNSPANSRTSSPGPAPLMGGKANLLLPTTGRGFGGTVTSLSSQQHQGSNIEISLNQLLCLLNLDSYSDNLKEFSFKQILSMSIEDYSKAGLPVDAQVKLRTKLDELKLTSAQGRNGIIPKPPGLPSLPQHQSQQLPPPASVTEAAAAAYQYPYVQLSPGQLTYLGPPGSSFAHPPHPHHILPYSPLAAAAMGQNPAMFAASLMPPSSSASNNQHQQMPLLPLSSMTSQFQQDLLASPDFPNSETSSPPNSPHLGQEPPHHQPHASCSTSGGSSSSSCDGTTGGQVGPALLPLVSSASSHSVVGQSQQVPGPLPMMSPPAAVAADTLALSDVKQLKGMSHQQIHGLDESILDEEDIRPGYQDIGNSSKVKVVNQYSVPTVAGNIPMIANALSGVSSSEEPVMSMSGAPTPVMPADILLRTDGTPTPPLPPTVLSVSSQSSVVLANGYMTDPSIPLPPSNVIGRALHTLPRAISGLGGYKVAAQPTHTTPGLQNVIKMPGLDHGSIGTKNGNNGAGAGVNGNNPGLIPHPTPAIPPHHHSYMPPPVAGPPHQSNNNGNNSNIITSSSGASTGNSQLISQPPPAPLPHVDGNYQPALYPLMFAAPTVAHAASQHHQLRGILTSVAGSTNVINTTQSHSSGHTSTPRCCDVSGGGVYKMNAGDALPAEPLSSSDRHGSPTSQTPHQQVESVKAQSHPSGQHSSTPSPPLVPSSGTMKAPIMPAGGVLASSPMLGAGNEPGPVGIRNSAGGAQQMVQYCIFVNGMVPHYIPHHPHPSQQPGGHHSQPPPPPAPAFPNGLGPGAPTPSHDPFLRSIAAAPQFTAGGQVPPNFYGNSVYPPPHHHNSHHLQQQQHHHPNNSNSHQGRNTNSPAGAGNSSASSQLQGKGVCYNCGQPGHRAADCKESTMENMSNSYRLSFEPKADPQ</sequence>
<evidence type="ECO:0000259" key="3">
    <source>
        <dbReference type="PROSITE" id="PS50158"/>
    </source>
</evidence>
<dbReference type="Gene3D" id="4.10.60.10">
    <property type="entry name" value="Zinc finger, CCHC-type"/>
    <property type="match status" value="1"/>
</dbReference>
<gene>
    <name evidence="4" type="ORF">RRG08_058291</name>
</gene>
<feature type="compositionally biased region" description="Low complexity" evidence="2">
    <location>
        <begin position="663"/>
        <end position="677"/>
    </location>
</feature>
<keyword evidence="5" id="KW-1185">Reference proteome</keyword>
<dbReference type="PANTHER" id="PTHR16195">
    <property type="entry name" value="ZINC FINGER CCHC DOMAIN CONTAINING PROTEIN"/>
    <property type="match status" value="1"/>
</dbReference>
<dbReference type="SUPFAM" id="SSF64268">
    <property type="entry name" value="PX domain"/>
    <property type="match status" value="1"/>
</dbReference>
<feature type="region of interest" description="Disordered" evidence="2">
    <location>
        <begin position="393"/>
        <end position="415"/>
    </location>
</feature>
<dbReference type="InterPro" id="IPR036871">
    <property type="entry name" value="PX_dom_sf"/>
</dbReference>
<dbReference type="InterPro" id="IPR001878">
    <property type="entry name" value="Znf_CCHC"/>
</dbReference>
<dbReference type="GO" id="GO:0008270">
    <property type="term" value="F:zinc ion binding"/>
    <property type="evidence" value="ECO:0007669"/>
    <property type="project" value="UniProtKB-KW"/>
</dbReference>
<dbReference type="InterPro" id="IPR001683">
    <property type="entry name" value="PX_dom"/>
</dbReference>
<keyword evidence="1" id="KW-0479">Metal-binding</keyword>
<feature type="compositionally biased region" description="Basic residues" evidence="2">
    <location>
        <begin position="1233"/>
        <end position="1249"/>
    </location>
</feature>
<dbReference type="InterPro" id="IPR058599">
    <property type="entry name" value="PHAT_Smg/ZCCHC2-like"/>
</dbReference>
<dbReference type="SMART" id="SM00343">
    <property type="entry name" value="ZnF_C2HC"/>
    <property type="match status" value="1"/>
</dbReference>
<dbReference type="InterPro" id="IPR057327">
    <property type="entry name" value="Vts1_dom"/>
</dbReference>
<dbReference type="Proteomes" id="UP001283361">
    <property type="component" value="Unassembled WGS sequence"/>
</dbReference>
<organism evidence="4 5">
    <name type="scientific">Elysia crispata</name>
    <name type="common">lettuce slug</name>
    <dbReference type="NCBI Taxonomy" id="231223"/>
    <lineage>
        <taxon>Eukaryota</taxon>
        <taxon>Metazoa</taxon>
        <taxon>Spiralia</taxon>
        <taxon>Lophotrochozoa</taxon>
        <taxon>Mollusca</taxon>
        <taxon>Gastropoda</taxon>
        <taxon>Heterobranchia</taxon>
        <taxon>Euthyneura</taxon>
        <taxon>Panpulmonata</taxon>
        <taxon>Sacoglossa</taxon>
        <taxon>Placobranchoidea</taxon>
        <taxon>Plakobranchidae</taxon>
        <taxon>Elysia</taxon>
    </lineage>
</organism>
<feature type="region of interest" description="Disordered" evidence="2">
    <location>
        <begin position="1218"/>
        <end position="1317"/>
    </location>
</feature>
<evidence type="ECO:0000256" key="1">
    <source>
        <dbReference type="PROSITE-ProRule" id="PRU00047"/>
    </source>
</evidence>
<dbReference type="InterPro" id="IPR036875">
    <property type="entry name" value="Znf_CCHC_sf"/>
</dbReference>
<dbReference type="Pfam" id="PF25479">
    <property type="entry name" value="Vts1"/>
    <property type="match status" value="1"/>
</dbReference>
<name>A0AAE1D5D8_9GAST</name>
<feature type="compositionally biased region" description="Low complexity" evidence="2">
    <location>
        <begin position="1250"/>
        <end position="1273"/>
    </location>
</feature>
<dbReference type="PANTHER" id="PTHR16195:SF16">
    <property type="entry name" value="ZINC FINGER CCHC DOMAIN-CONTAINING PROTEIN 14"/>
    <property type="match status" value="1"/>
</dbReference>
<feature type="region of interest" description="Disordered" evidence="2">
    <location>
        <begin position="633"/>
        <end position="681"/>
    </location>
</feature>
<feature type="region of interest" description="Disordered" evidence="2">
    <location>
        <begin position="900"/>
        <end position="984"/>
    </location>
</feature>
<reference evidence="4" key="1">
    <citation type="journal article" date="2023" name="G3 (Bethesda)">
        <title>A reference genome for the long-term kleptoplast-retaining sea slug Elysia crispata morphotype clarki.</title>
        <authorList>
            <person name="Eastman K.E."/>
            <person name="Pendleton A.L."/>
            <person name="Shaikh M.A."/>
            <person name="Suttiyut T."/>
            <person name="Ogas R."/>
            <person name="Tomko P."/>
            <person name="Gavelis G."/>
            <person name="Widhalm J.R."/>
            <person name="Wisecaver J.H."/>
        </authorList>
    </citation>
    <scope>NUCLEOTIDE SEQUENCE</scope>
    <source>
        <strain evidence="4">ECLA1</strain>
    </source>
</reference>
<feature type="region of interest" description="Disordered" evidence="2">
    <location>
        <begin position="511"/>
        <end position="534"/>
    </location>
</feature>
<dbReference type="InterPro" id="IPR042344">
    <property type="entry name" value="ZCCHC14"/>
</dbReference>
<keyword evidence="1" id="KW-0862">Zinc</keyword>
<dbReference type="Gene3D" id="3.30.1520.10">
    <property type="entry name" value="Phox-like domain"/>
    <property type="match status" value="1"/>
</dbReference>
<feature type="compositionally biased region" description="Low complexity" evidence="2">
    <location>
        <begin position="1169"/>
        <end position="1178"/>
    </location>
</feature>
<dbReference type="Pfam" id="PF00787">
    <property type="entry name" value="PX"/>
    <property type="match status" value="1"/>
</dbReference>